<dbReference type="SMART" id="SM00220">
    <property type="entry name" value="S_TKc"/>
    <property type="match status" value="1"/>
</dbReference>
<dbReference type="GO" id="GO:0010389">
    <property type="term" value="P:regulation of G2/M transition of mitotic cell cycle"/>
    <property type="evidence" value="ECO:0007669"/>
    <property type="project" value="TreeGrafter"/>
</dbReference>
<dbReference type="Proteomes" id="UP000291404">
    <property type="component" value="Unassembled WGS sequence"/>
</dbReference>
<comment type="caution">
    <text evidence="14">The sequence shown here is derived from an EMBL/GenBank/DDBJ whole genome shotgun (WGS) entry which is preliminary data.</text>
</comment>
<dbReference type="InterPro" id="IPR017441">
    <property type="entry name" value="Protein_kinase_ATP_BS"/>
</dbReference>
<dbReference type="Pfam" id="PF00069">
    <property type="entry name" value="Pkinase"/>
    <property type="match status" value="1"/>
</dbReference>
<dbReference type="FunFam" id="1.10.510.10:FF:000574">
    <property type="entry name" value="Cell division related protein kinase 2"/>
    <property type="match status" value="1"/>
</dbReference>
<dbReference type="GO" id="GO:0010468">
    <property type="term" value="P:regulation of gene expression"/>
    <property type="evidence" value="ECO:0007669"/>
    <property type="project" value="TreeGrafter"/>
</dbReference>
<evidence type="ECO:0000313" key="14">
    <source>
        <dbReference type="EMBL" id="TBU04947.1"/>
    </source>
</evidence>
<evidence type="ECO:0000313" key="15">
    <source>
        <dbReference type="EMBL" id="TBU05338.1"/>
    </source>
</evidence>
<dbReference type="PROSITE" id="PS50011">
    <property type="entry name" value="PROTEIN_KINASE_DOM"/>
    <property type="match status" value="1"/>
</dbReference>
<dbReference type="EMBL" id="PITI01000694">
    <property type="protein sequence ID" value="TBU04947.1"/>
    <property type="molecule type" value="Genomic_DNA"/>
</dbReference>
<dbReference type="GO" id="GO:0005634">
    <property type="term" value="C:nucleus"/>
    <property type="evidence" value="ECO:0007669"/>
    <property type="project" value="TreeGrafter"/>
</dbReference>
<keyword evidence="6 14" id="KW-0418">Kinase</keyword>
<reference evidence="14 16" key="1">
    <citation type="submission" date="2017-12" db="EMBL/GenBank/DDBJ databases">
        <authorList>
            <person name="Pombert J.-F."/>
            <person name="Haag K.L."/>
            <person name="Ebert D."/>
        </authorList>
    </citation>
    <scope>NUCLEOTIDE SEQUENCE [LARGE SCALE GENOMIC DNA]</scope>
    <source>
        <strain evidence="14">BE-OM-2</strain>
    </source>
</reference>
<proteinExistence type="inferred from homology"/>
<evidence type="ECO:0000256" key="1">
    <source>
        <dbReference type="ARBA" id="ARBA00006485"/>
    </source>
</evidence>
<keyword evidence="7 11" id="KW-0067">ATP-binding</keyword>
<evidence type="ECO:0000256" key="12">
    <source>
        <dbReference type="RuleBase" id="RU000304"/>
    </source>
</evidence>
<dbReference type="PANTHER" id="PTHR24056">
    <property type="entry name" value="CELL DIVISION PROTEIN KINASE"/>
    <property type="match status" value="1"/>
</dbReference>
<dbReference type="InterPro" id="IPR000719">
    <property type="entry name" value="Prot_kinase_dom"/>
</dbReference>
<dbReference type="GO" id="GO:0000307">
    <property type="term" value="C:cyclin-dependent protein kinase holoenzyme complex"/>
    <property type="evidence" value="ECO:0007669"/>
    <property type="project" value="TreeGrafter"/>
</dbReference>
<comment type="catalytic activity">
    <reaction evidence="9">
        <text>L-threonyl-[protein] + ATP = O-phospho-L-threonyl-[protein] + ADP + H(+)</text>
        <dbReference type="Rhea" id="RHEA:46608"/>
        <dbReference type="Rhea" id="RHEA-COMP:11060"/>
        <dbReference type="Rhea" id="RHEA-COMP:11605"/>
        <dbReference type="ChEBI" id="CHEBI:15378"/>
        <dbReference type="ChEBI" id="CHEBI:30013"/>
        <dbReference type="ChEBI" id="CHEBI:30616"/>
        <dbReference type="ChEBI" id="CHEBI:61977"/>
        <dbReference type="ChEBI" id="CHEBI:456216"/>
        <dbReference type="EC" id="2.7.11.22"/>
    </reaction>
</comment>
<dbReference type="InterPro" id="IPR008271">
    <property type="entry name" value="Ser/Thr_kinase_AS"/>
</dbReference>
<dbReference type="Gene3D" id="3.30.200.20">
    <property type="entry name" value="Phosphorylase Kinase, domain 1"/>
    <property type="match status" value="1"/>
</dbReference>
<dbReference type="FunFam" id="3.30.200.20:FF:000215">
    <property type="entry name" value="Cyclin-dependent kinase 2 (CDK2L)"/>
    <property type="match status" value="1"/>
</dbReference>
<name>A0A4Q9LAW2_9MICR</name>
<dbReference type="GO" id="GO:0004693">
    <property type="term" value="F:cyclin-dependent protein serine/threonine kinase activity"/>
    <property type="evidence" value="ECO:0007669"/>
    <property type="project" value="UniProtKB-EC"/>
</dbReference>
<evidence type="ECO:0000256" key="7">
    <source>
        <dbReference type="ARBA" id="ARBA00022840"/>
    </source>
</evidence>
<dbReference type="PROSITE" id="PS00107">
    <property type="entry name" value="PROTEIN_KINASE_ATP"/>
    <property type="match status" value="1"/>
</dbReference>
<keyword evidence="16" id="KW-1185">Reference proteome</keyword>
<protein>
    <recommendedName>
        <fullName evidence="8">Cyclin-dependent kinase 1</fullName>
        <ecNumber evidence="2">2.7.11.22</ecNumber>
    </recommendedName>
</protein>
<dbReference type="GO" id="GO:0030332">
    <property type="term" value="F:cyclin binding"/>
    <property type="evidence" value="ECO:0007669"/>
    <property type="project" value="TreeGrafter"/>
</dbReference>
<feature type="binding site" evidence="11">
    <location>
        <position position="33"/>
    </location>
    <ligand>
        <name>ATP</name>
        <dbReference type="ChEBI" id="CHEBI:30616"/>
    </ligand>
</feature>
<keyword evidence="3 12" id="KW-0723">Serine/threonine-protein kinase</keyword>
<organism evidence="14 16">
    <name type="scientific">Hamiltosporidium magnivora</name>
    <dbReference type="NCBI Taxonomy" id="148818"/>
    <lineage>
        <taxon>Eukaryota</taxon>
        <taxon>Fungi</taxon>
        <taxon>Fungi incertae sedis</taxon>
        <taxon>Microsporidia</taxon>
        <taxon>Dubosqiidae</taxon>
        <taxon>Hamiltosporidium</taxon>
    </lineage>
</organism>
<gene>
    <name evidence="15" type="ORF">CWI36_0646p0010</name>
    <name evidence="14" type="ORF">CWI36_0694p0010</name>
</gene>
<dbReference type="SUPFAM" id="SSF56112">
    <property type="entry name" value="Protein kinase-like (PK-like)"/>
    <property type="match status" value="1"/>
</dbReference>
<dbReference type="GO" id="GO:0000082">
    <property type="term" value="P:G1/S transition of mitotic cell cycle"/>
    <property type="evidence" value="ECO:0007669"/>
    <property type="project" value="TreeGrafter"/>
</dbReference>
<accession>A0A4Q9LAW2</accession>
<evidence type="ECO:0000256" key="10">
    <source>
        <dbReference type="ARBA" id="ARBA00048367"/>
    </source>
</evidence>
<dbReference type="PANTHER" id="PTHR24056:SF254">
    <property type="entry name" value="CYCLIN-DEPENDENT KINASE 2"/>
    <property type="match status" value="1"/>
</dbReference>
<dbReference type="GO" id="GO:0005737">
    <property type="term" value="C:cytoplasm"/>
    <property type="evidence" value="ECO:0007669"/>
    <property type="project" value="TreeGrafter"/>
</dbReference>
<dbReference type="EMBL" id="PITI01000646">
    <property type="protein sequence ID" value="TBU05338.1"/>
    <property type="molecule type" value="Genomic_DNA"/>
</dbReference>
<dbReference type="Gene3D" id="1.10.510.10">
    <property type="entry name" value="Transferase(Phosphotransferase) domain 1"/>
    <property type="match status" value="1"/>
</dbReference>
<evidence type="ECO:0000256" key="4">
    <source>
        <dbReference type="ARBA" id="ARBA00022679"/>
    </source>
</evidence>
<dbReference type="VEuPathDB" id="MicrosporidiaDB:CWI36_0694p0010"/>
<keyword evidence="5 11" id="KW-0547">Nucleotide-binding</keyword>
<evidence type="ECO:0000256" key="3">
    <source>
        <dbReference type="ARBA" id="ARBA00022527"/>
    </source>
</evidence>
<comment type="catalytic activity">
    <reaction evidence="10">
        <text>L-seryl-[protein] + ATP = O-phospho-L-seryl-[protein] + ADP + H(+)</text>
        <dbReference type="Rhea" id="RHEA:17989"/>
        <dbReference type="Rhea" id="RHEA-COMP:9863"/>
        <dbReference type="Rhea" id="RHEA-COMP:11604"/>
        <dbReference type="ChEBI" id="CHEBI:15378"/>
        <dbReference type="ChEBI" id="CHEBI:29999"/>
        <dbReference type="ChEBI" id="CHEBI:30616"/>
        <dbReference type="ChEBI" id="CHEBI:83421"/>
        <dbReference type="ChEBI" id="CHEBI:456216"/>
        <dbReference type="EC" id="2.7.11.22"/>
    </reaction>
</comment>
<dbReference type="EC" id="2.7.11.22" evidence="2"/>
<evidence type="ECO:0000256" key="6">
    <source>
        <dbReference type="ARBA" id="ARBA00022777"/>
    </source>
</evidence>
<evidence type="ECO:0000256" key="9">
    <source>
        <dbReference type="ARBA" id="ARBA00047811"/>
    </source>
</evidence>
<dbReference type="InterPro" id="IPR050108">
    <property type="entry name" value="CDK"/>
</dbReference>
<comment type="similarity">
    <text evidence="1">Belongs to the protein kinase superfamily. CMGC Ser/Thr protein kinase family. CDC2/CDKX subfamily.</text>
</comment>
<dbReference type="GO" id="GO:0007165">
    <property type="term" value="P:signal transduction"/>
    <property type="evidence" value="ECO:0007669"/>
    <property type="project" value="TreeGrafter"/>
</dbReference>
<dbReference type="AlphaFoldDB" id="A0A4Q9LAW2"/>
<dbReference type="VEuPathDB" id="MicrosporidiaDB:CWI36_0646p0010"/>
<dbReference type="CDD" id="cd07829">
    <property type="entry name" value="STKc_CDK_like"/>
    <property type="match status" value="1"/>
</dbReference>
<evidence type="ECO:0000256" key="8">
    <source>
        <dbReference type="ARBA" id="ARBA00039266"/>
    </source>
</evidence>
<evidence type="ECO:0000256" key="2">
    <source>
        <dbReference type="ARBA" id="ARBA00012425"/>
    </source>
</evidence>
<dbReference type="PROSITE" id="PS00108">
    <property type="entry name" value="PROTEIN_KINASE_ST"/>
    <property type="match status" value="1"/>
</dbReference>
<keyword evidence="4" id="KW-0808">Transferase</keyword>
<evidence type="ECO:0000259" key="13">
    <source>
        <dbReference type="PROSITE" id="PS50011"/>
    </source>
</evidence>
<dbReference type="GO" id="GO:0005524">
    <property type="term" value="F:ATP binding"/>
    <property type="evidence" value="ECO:0007669"/>
    <property type="project" value="UniProtKB-UniRule"/>
</dbReference>
<dbReference type="STRING" id="148818.A0A4Q9LAW2"/>
<sequence>MVDYQKIEKIGEGTYGVVYKAKDKNTGEIVALKKIRFENENDGVPSTTIREISILKTLKHSTIITLLDVIYTNSRLYLVFEYLDLDLRKYLDMIGSQNKTLSDAQLKKCVQQLITSVHFCHSRGVLHRDLKPQNILVDKNGNLKLADFGLGRIAGIPLRTYTHDIVTLWYRSPELLLGCKHYSFTVDIWSMGCIIAEMFLLKPLFPGDCEIDQLYKIFRVFGTPNDSVWPNVTRFKNFQAEFPNWEGVPFEELVPAIDDFIDLLLKMLVYHPIKRITAKEALKCKFLEGIPPIYE</sequence>
<dbReference type="VEuPathDB" id="MicrosporidiaDB:CWI39_0597p0040"/>
<evidence type="ECO:0000256" key="5">
    <source>
        <dbReference type="ARBA" id="ARBA00022741"/>
    </source>
</evidence>
<evidence type="ECO:0000256" key="11">
    <source>
        <dbReference type="PROSITE-ProRule" id="PRU10141"/>
    </source>
</evidence>
<evidence type="ECO:0000313" key="16">
    <source>
        <dbReference type="Proteomes" id="UP000291404"/>
    </source>
</evidence>
<dbReference type="InterPro" id="IPR011009">
    <property type="entry name" value="Kinase-like_dom_sf"/>
</dbReference>
<feature type="domain" description="Protein kinase" evidence="13">
    <location>
        <begin position="4"/>
        <end position="287"/>
    </location>
</feature>